<dbReference type="PANTHER" id="PTHR22550:SF5">
    <property type="entry name" value="LEUCINE ZIPPER PROTEIN 4"/>
    <property type="match status" value="1"/>
</dbReference>
<reference evidence="4 5" key="1">
    <citation type="submission" date="2018-12" db="EMBL/GenBank/DDBJ databases">
        <title>Bacillus ochoae sp. nov., Paenibacillus whitsoniae sp. nov., Paenibacillus spiritus sp. nov. Isolated from the Mars Exploration Rover during spacecraft assembly.</title>
        <authorList>
            <person name="Seuylemezian A."/>
            <person name="Vaishampayan P."/>
        </authorList>
    </citation>
    <scope>NUCLEOTIDE SEQUENCE [LARGE SCALE GENOMIC DNA]</scope>
    <source>
        <strain evidence="4 5">MER 54</strain>
    </source>
</reference>
<proteinExistence type="inferred from homology"/>
<accession>A0A430JI47</accession>
<keyword evidence="2 3" id="KW-0472">Membrane</keyword>
<dbReference type="Proteomes" id="UP000276128">
    <property type="component" value="Unassembled WGS sequence"/>
</dbReference>
<dbReference type="PIRSF" id="PIRSF005690">
    <property type="entry name" value="GerBA"/>
    <property type="match status" value="1"/>
</dbReference>
<dbReference type="InterPro" id="IPR004995">
    <property type="entry name" value="Spore_Ger"/>
</dbReference>
<evidence type="ECO:0000313" key="5">
    <source>
        <dbReference type="Proteomes" id="UP000276128"/>
    </source>
</evidence>
<dbReference type="Pfam" id="PF03323">
    <property type="entry name" value="GerA"/>
    <property type="match status" value="1"/>
</dbReference>
<comment type="similarity">
    <text evidence="1">Belongs to the GerABKA family.</text>
</comment>
<dbReference type="AlphaFoldDB" id="A0A430JI47"/>
<gene>
    <name evidence="4" type="ORF">EJQ19_05460</name>
</gene>
<dbReference type="GO" id="GO:0009847">
    <property type="term" value="P:spore germination"/>
    <property type="evidence" value="ECO:0007669"/>
    <property type="project" value="InterPro"/>
</dbReference>
<evidence type="ECO:0000256" key="2">
    <source>
        <dbReference type="ARBA" id="ARBA00023136"/>
    </source>
</evidence>
<dbReference type="PANTHER" id="PTHR22550">
    <property type="entry name" value="SPORE GERMINATION PROTEIN"/>
    <property type="match status" value="1"/>
</dbReference>
<feature type="transmembrane region" description="Helical" evidence="3">
    <location>
        <begin position="281"/>
        <end position="308"/>
    </location>
</feature>
<evidence type="ECO:0000256" key="3">
    <source>
        <dbReference type="SAM" id="Phobius"/>
    </source>
</evidence>
<dbReference type="RefSeq" id="WP_126140181.1">
    <property type="nucleotide sequence ID" value="NZ_RXHU01000015.1"/>
</dbReference>
<sequence>MNAVCRNDELGWTEERLCALFSHSADVTVRVCQFGTEEATKVVIAYSDGLSDTSALALTVLPALGKQFEAKGSFQAQSLQSLGSLQLIPYAPAVTSDEVAESLFQGELVLLFPSFGGLYHVSIEHRPQRTPYESSTEISIKGPKDCFIEDIVVNAALIRKRIRSTTLRYETFTLGQRTKTKAGLFYFEDLVPPKALQKARSRLANIDVEGIFTTNQIDELLADAKYAILPQLATTGRPDFAVNALLTGRFVILIDGNPMVLIGPADLPLLLKSPEDAHFSFYYVSFARIIRILCLLVSIFLPGLWAALMAFHPDQLPFRLMATISVSRIGLPLSAQIEMFLLLMLLEIFREAGVRLPSSIGQTMTSIGGLIIGDAAIRAGLVSPSIVVIGAITAVAGVTLINQTLSTMTSIMRLLFFFFGALMGMYGMILGIILFFIYVSQLTSFGIPYLPALSPPRLLEAMKAFIRLPWRLMNKRLSFLGRNASGDREADEE</sequence>
<evidence type="ECO:0000313" key="4">
    <source>
        <dbReference type="EMBL" id="RTE10718.1"/>
    </source>
</evidence>
<name>A0A430JI47_9BACL</name>
<dbReference type="InterPro" id="IPR050768">
    <property type="entry name" value="UPF0353/GerABKA_families"/>
</dbReference>
<dbReference type="GO" id="GO:0016020">
    <property type="term" value="C:membrane"/>
    <property type="evidence" value="ECO:0007669"/>
    <property type="project" value="InterPro"/>
</dbReference>
<protein>
    <submittedName>
        <fullName evidence="4">Spore germination protein</fullName>
    </submittedName>
</protein>
<keyword evidence="5" id="KW-1185">Reference proteome</keyword>
<evidence type="ECO:0000256" key="1">
    <source>
        <dbReference type="ARBA" id="ARBA00005278"/>
    </source>
</evidence>
<feature type="transmembrane region" description="Helical" evidence="3">
    <location>
        <begin position="381"/>
        <end position="402"/>
    </location>
</feature>
<organism evidence="4 5">
    <name type="scientific">Paenibacillus whitsoniae</name>
    <dbReference type="NCBI Taxonomy" id="2496558"/>
    <lineage>
        <taxon>Bacteria</taxon>
        <taxon>Bacillati</taxon>
        <taxon>Bacillota</taxon>
        <taxon>Bacilli</taxon>
        <taxon>Bacillales</taxon>
        <taxon>Paenibacillaceae</taxon>
        <taxon>Paenibacillus</taxon>
    </lineage>
</organism>
<feature type="transmembrane region" description="Helical" evidence="3">
    <location>
        <begin position="414"/>
        <end position="439"/>
    </location>
</feature>
<dbReference type="OrthoDB" id="1726708at2"/>
<keyword evidence="3" id="KW-0812">Transmembrane</keyword>
<keyword evidence="3" id="KW-1133">Transmembrane helix</keyword>
<feature type="transmembrane region" description="Helical" evidence="3">
    <location>
        <begin position="329"/>
        <end position="349"/>
    </location>
</feature>
<comment type="caution">
    <text evidence="4">The sequence shown here is derived from an EMBL/GenBank/DDBJ whole genome shotgun (WGS) entry which is preliminary data.</text>
</comment>
<dbReference type="EMBL" id="RXHU01000015">
    <property type="protein sequence ID" value="RTE10718.1"/>
    <property type="molecule type" value="Genomic_DNA"/>
</dbReference>